<name>A0AAD8TPK4_LOLMU</name>
<evidence type="ECO:0000313" key="1">
    <source>
        <dbReference type="EMBL" id="KAK1685618.1"/>
    </source>
</evidence>
<dbReference type="Proteomes" id="UP001231189">
    <property type="component" value="Unassembled WGS sequence"/>
</dbReference>
<organism evidence="1 2">
    <name type="scientific">Lolium multiflorum</name>
    <name type="common">Italian ryegrass</name>
    <name type="synonym">Lolium perenne subsp. multiflorum</name>
    <dbReference type="NCBI Taxonomy" id="4521"/>
    <lineage>
        <taxon>Eukaryota</taxon>
        <taxon>Viridiplantae</taxon>
        <taxon>Streptophyta</taxon>
        <taxon>Embryophyta</taxon>
        <taxon>Tracheophyta</taxon>
        <taxon>Spermatophyta</taxon>
        <taxon>Magnoliopsida</taxon>
        <taxon>Liliopsida</taxon>
        <taxon>Poales</taxon>
        <taxon>Poaceae</taxon>
        <taxon>BOP clade</taxon>
        <taxon>Pooideae</taxon>
        <taxon>Poodae</taxon>
        <taxon>Poeae</taxon>
        <taxon>Poeae Chloroplast Group 2 (Poeae type)</taxon>
        <taxon>Loliodinae</taxon>
        <taxon>Loliinae</taxon>
        <taxon>Lolium</taxon>
    </lineage>
</organism>
<evidence type="ECO:0000313" key="2">
    <source>
        <dbReference type="Proteomes" id="UP001231189"/>
    </source>
</evidence>
<comment type="caution">
    <text evidence="1">The sequence shown here is derived from an EMBL/GenBank/DDBJ whole genome shotgun (WGS) entry which is preliminary data.</text>
</comment>
<evidence type="ECO:0008006" key="3">
    <source>
        <dbReference type="Google" id="ProtNLM"/>
    </source>
</evidence>
<dbReference type="AlphaFoldDB" id="A0AAD8TPK4"/>
<gene>
    <name evidence="1" type="ORF">QYE76_046466</name>
</gene>
<keyword evidence="2" id="KW-1185">Reference proteome</keyword>
<dbReference type="EMBL" id="JAUUTY010000002">
    <property type="protein sequence ID" value="KAK1685618.1"/>
    <property type="molecule type" value="Genomic_DNA"/>
</dbReference>
<sequence>MDEVLREVVETSAPVVETVGPALYPRLDRKDYGLWALNMEVAMEAAEIWEAVDPGGDDYVKGGAKYH</sequence>
<accession>A0AAD8TPK4</accession>
<reference evidence="1" key="1">
    <citation type="submission" date="2023-07" db="EMBL/GenBank/DDBJ databases">
        <title>A chromosome-level genome assembly of Lolium multiflorum.</title>
        <authorList>
            <person name="Chen Y."/>
            <person name="Copetti D."/>
            <person name="Kolliker R."/>
            <person name="Studer B."/>
        </authorList>
    </citation>
    <scope>NUCLEOTIDE SEQUENCE</scope>
    <source>
        <strain evidence="1">02402/16</strain>
        <tissue evidence="1">Leaf</tissue>
    </source>
</reference>
<protein>
    <recommendedName>
        <fullName evidence="3">DUF4219 domain-containing protein</fullName>
    </recommendedName>
</protein>
<proteinExistence type="predicted"/>